<organism evidence="2 3">
    <name type="scientific">Mycobacterium asiaticum</name>
    <dbReference type="NCBI Taxonomy" id="1790"/>
    <lineage>
        <taxon>Bacteria</taxon>
        <taxon>Bacillati</taxon>
        <taxon>Actinomycetota</taxon>
        <taxon>Actinomycetes</taxon>
        <taxon>Mycobacteriales</taxon>
        <taxon>Mycobacteriaceae</taxon>
        <taxon>Mycobacterium</taxon>
    </lineage>
</organism>
<dbReference type="RefSeq" id="WP_065144210.1">
    <property type="nucleotide sequence ID" value="NZ_LZLS01000101.1"/>
</dbReference>
<evidence type="ECO:0000313" key="2">
    <source>
        <dbReference type="EMBL" id="OBK27083.1"/>
    </source>
</evidence>
<proteinExistence type="predicted"/>
<evidence type="ECO:0000313" key="3">
    <source>
        <dbReference type="Proteomes" id="UP000093928"/>
    </source>
</evidence>
<dbReference type="CDD" id="cd02440">
    <property type="entry name" value="AdoMet_MTases"/>
    <property type="match status" value="1"/>
</dbReference>
<comment type="caution">
    <text evidence="2">The sequence shown here is derived from an EMBL/GenBank/DDBJ whole genome shotgun (WGS) entry which is preliminary data.</text>
</comment>
<evidence type="ECO:0000256" key="1">
    <source>
        <dbReference type="ARBA" id="ARBA00022679"/>
    </source>
</evidence>
<dbReference type="AlphaFoldDB" id="A0A1A3NYJ5"/>
<name>A0A1A3NYJ5_MYCAS</name>
<keyword evidence="1" id="KW-0808">Transferase</keyword>
<dbReference type="GO" id="GO:0016740">
    <property type="term" value="F:transferase activity"/>
    <property type="evidence" value="ECO:0007669"/>
    <property type="project" value="UniProtKB-KW"/>
</dbReference>
<sequence>MKERDLSHDDSQSDSYFWSDHQADDELTRLRLIEQFNDPSTLRQLDAIGVADGWRCLEVGAGAGSVVRWLSQRVGPAGNVVAADIDLRFLGDISARNVEVRRCDITQDAIEPSSYDLVHARNVLMHLRDPVAVLRRLIAALKPGGWLMVEDVDNGTVEAADPAHPCAAAFDRCAQARIAFLLASGVMDLRFARTLPVHIEQLGLIDVGNEGVAQVGPGRSPMSQLMIHSFRPMDDAMVANGVIAQSDASNAQRALKDPSFFYRGGLIVAVWGRKPG</sequence>
<dbReference type="Pfam" id="PF13489">
    <property type="entry name" value="Methyltransf_23"/>
    <property type="match status" value="1"/>
</dbReference>
<evidence type="ECO:0008006" key="4">
    <source>
        <dbReference type="Google" id="ProtNLM"/>
    </source>
</evidence>
<dbReference type="InterPro" id="IPR029063">
    <property type="entry name" value="SAM-dependent_MTases_sf"/>
</dbReference>
<gene>
    <name evidence="2" type="ORF">A5634_01460</name>
</gene>
<dbReference type="Gene3D" id="3.40.50.150">
    <property type="entry name" value="Vaccinia Virus protein VP39"/>
    <property type="match status" value="1"/>
</dbReference>
<dbReference type="Proteomes" id="UP000093928">
    <property type="component" value="Unassembled WGS sequence"/>
</dbReference>
<dbReference type="EMBL" id="LZLS01000101">
    <property type="protein sequence ID" value="OBK27083.1"/>
    <property type="molecule type" value="Genomic_DNA"/>
</dbReference>
<dbReference type="SUPFAM" id="SSF53335">
    <property type="entry name" value="S-adenosyl-L-methionine-dependent methyltransferases"/>
    <property type="match status" value="1"/>
</dbReference>
<dbReference type="OrthoDB" id="3469983at2"/>
<reference evidence="2 3" key="1">
    <citation type="submission" date="2016-06" db="EMBL/GenBank/DDBJ databases">
        <authorList>
            <person name="Kjaerup R.B."/>
            <person name="Dalgaard T.S."/>
            <person name="Juul-Madsen H.R."/>
        </authorList>
    </citation>
    <scope>NUCLEOTIDE SEQUENCE [LARGE SCALE GENOMIC DNA]</scope>
    <source>
        <strain evidence="2 3">1165133.8</strain>
    </source>
</reference>
<dbReference type="PANTHER" id="PTHR43861">
    <property type="entry name" value="TRANS-ACONITATE 2-METHYLTRANSFERASE-RELATED"/>
    <property type="match status" value="1"/>
</dbReference>
<protein>
    <recommendedName>
        <fullName evidence="4">Methyltransferase type 11 domain-containing protein</fullName>
    </recommendedName>
</protein>
<dbReference type="PANTHER" id="PTHR43861:SF3">
    <property type="entry name" value="PUTATIVE (AFU_ORTHOLOGUE AFUA_2G14390)-RELATED"/>
    <property type="match status" value="1"/>
</dbReference>
<accession>A0A1A3NYJ5</accession>